<keyword evidence="1" id="KW-0067">ATP-binding</keyword>
<evidence type="ECO:0000313" key="2">
    <source>
        <dbReference type="Proteomes" id="UP001500466"/>
    </source>
</evidence>
<name>A0ABP9IA17_9ACTN</name>
<dbReference type="Proteomes" id="UP001500466">
    <property type="component" value="Unassembled WGS sequence"/>
</dbReference>
<keyword evidence="2" id="KW-1185">Reference proteome</keyword>
<reference evidence="2" key="1">
    <citation type="journal article" date="2019" name="Int. J. Syst. Evol. Microbiol.">
        <title>The Global Catalogue of Microorganisms (GCM) 10K type strain sequencing project: providing services to taxonomists for standard genome sequencing and annotation.</title>
        <authorList>
            <consortium name="The Broad Institute Genomics Platform"/>
            <consortium name="The Broad Institute Genome Sequencing Center for Infectious Disease"/>
            <person name="Wu L."/>
            <person name="Ma J."/>
        </authorList>
    </citation>
    <scope>NUCLEOTIDE SEQUENCE [LARGE SCALE GENOMIC DNA]</scope>
    <source>
        <strain evidence="2">JCM 17986</strain>
    </source>
</reference>
<dbReference type="Gene3D" id="3.40.50.300">
    <property type="entry name" value="P-loop containing nucleotide triphosphate hydrolases"/>
    <property type="match status" value="1"/>
</dbReference>
<evidence type="ECO:0000313" key="1">
    <source>
        <dbReference type="EMBL" id="GAA4993001.1"/>
    </source>
</evidence>
<comment type="caution">
    <text evidence="1">The sequence shown here is derived from an EMBL/GenBank/DDBJ whole genome shotgun (WGS) entry which is preliminary data.</text>
</comment>
<dbReference type="SUPFAM" id="SSF52540">
    <property type="entry name" value="P-loop containing nucleoside triphosphate hydrolases"/>
    <property type="match status" value="1"/>
</dbReference>
<dbReference type="GO" id="GO:0005524">
    <property type="term" value="F:ATP binding"/>
    <property type="evidence" value="ECO:0007669"/>
    <property type="project" value="UniProtKB-KW"/>
</dbReference>
<gene>
    <name evidence="1" type="ORF">GCM10023205_77090</name>
</gene>
<dbReference type="PANTHER" id="PTHR34704">
    <property type="entry name" value="ATPASE"/>
    <property type="match status" value="1"/>
</dbReference>
<protein>
    <submittedName>
        <fullName evidence="1">ATP-binding protein</fullName>
    </submittedName>
</protein>
<proteinExistence type="predicted"/>
<dbReference type="InterPro" id="IPR027417">
    <property type="entry name" value="P-loop_NTPase"/>
</dbReference>
<keyword evidence="1" id="KW-0547">Nucleotide-binding</keyword>
<accession>A0ABP9IA17</accession>
<dbReference type="PANTHER" id="PTHR34704:SF1">
    <property type="entry name" value="ATPASE"/>
    <property type="match status" value="1"/>
</dbReference>
<dbReference type="EMBL" id="BAABHS010000048">
    <property type="protein sequence ID" value="GAA4993001.1"/>
    <property type="molecule type" value="Genomic_DNA"/>
</dbReference>
<organism evidence="1 2">
    <name type="scientific">Yinghuangia aomiensis</name>
    <dbReference type="NCBI Taxonomy" id="676205"/>
    <lineage>
        <taxon>Bacteria</taxon>
        <taxon>Bacillati</taxon>
        <taxon>Actinomycetota</taxon>
        <taxon>Actinomycetes</taxon>
        <taxon>Kitasatosporales</taxon>
        <taxon>Streptomycetaceae</taxon>
        <taxon>Yinghuangia</taxon>
    </lineage>
</organism>
<sequence length="474" mass="51476">MAAFASRASSQAMLAVVSGRRRMGKTYLLRALAEQTQGLYFGATAATAAESLRQLGAAVADYLGAPAPFTFATWDDAVTFLFGLADPTRGDGPQVVVLDEFPYLAKVVPELPSLIQREIDRHQTQPSRMRLLLCGSAMSVMGNLLAGSAPLRGRAQLELVVRPFDFTAAARFWEVADRPDLAARLGAVLGGTPAYRRQFLADDVPRDLADFGDWVCRAVLSPRSPLFREARYLLAEETDIRETSLYHSVLAAVAEGNTTRGGIAGYIGRKAVDISHPLNVLEDSHLLTREADIFRQGKSRYRIAEPLITFYEAIMRPAWGRLELGQADRVWAASAERFAAQVAGPHFEAMCREYLLGDGSHLAHGSLGEVGAGVVTDTHTRTSVEVDAAVVERGSGGRRPRIALLGEAKWGTTMGLPHLDRLLRARDTLAARGNDTDNCTLACFGAAGFTDHLKARAHQDDTVRLVSLADLYAR</sequence>